<keyword evidence="1" id="KW-0349">Heme</keyword>
<sequence>MVYDIPTDLPPEIVPLSWLLGVWEGTGHVEYKVGEEVREQAFRQRVSFSHDGLPYLNYSAQLWLEEGTGDEPVQIPLTGETGFWRLARTRDDGDVGPGYLPPTAPATITDADGVEGLRDDDQAFPLEVSIVHPTGLLERYSGSARGPRIDLKTEEVLLAPGAKEFTASTRMYGFVAGELLWAWDIAALGQELATHASAKLAKLD</sequence>
<dbReference type="InterPro" id="IPR045165">
    <property type="entry name" value="Nitrobindin"/>
</dbReference>
<evidence type="ECO:0000259" key="2">
    <source>
        <dbReference type="Pfam" id="PF08768"/>
    </source>
</evidence>
<comment type="cofactor">
    <cofactor evidence="1">
        <name>heme b</name>
        <dbReference type="ChEBI" id="CHEBI:60344"/>
    </cofactor>
    <text evidence="1">Binds 1 heme b group per subunit, that coordinates a highly solvent-exposed Fe(III) atom.</text>
</comment>
<dbReference type="SUPFAM" id="SSF50814">
    <property type="entry name" value="Lipocalins"/>
    <property type="match status" value="1"/>
</dbReference>
<dbReference type="EC" id="5.99.-.-" evidence="1"/>
<comment type="domain">
    <text evidence="1">Forms a 10-stranded antiparallel beta-barrel structure able to accommodate a hydrophobic ligand in its interior. In fact, this fold hosts the heme group, which is located in a wide surface cleft.</text>
</comment>
<comment type="pathway">
    <text evidence="1">Nitrogen metabolism.</text>
</comment>
<comment type="caution">
    <text evidence="3">The sequence shown here is derived from an EMBL/GenBank/DDBJ whole genome shotgun (WGS) entry which is preliminary data.</text>
</comment>
<dbReference type="GO" id="GO:0062213">
    <property type="term" value="F:peroxynitrite isomerase activity"/>
    <property type="evidence" value="ECO:0007669"/>
    <property type="project" value="UniProtKB-UniRule"/>
</dbReference>
<dbReference type="InterPro" id="IPR012674">
    <property type="entry name" value="Calycin"/>
</dbReference>
<dbReference type="OrthoDB" id="4804006at2"/>
<dbReference type="EMBL" id="WBJX01000001">
    <property type="protein sequence ID" value="KAB1639449.1"/>
    <property type="molecule type" value="Genomic_DNA"/>
</dbReference>
<evidence type="ECO:0000313" key="4">
    <source>
        <dbReference type="Proteomes" id="UP000490386"/>
    </source>
</evidence>
<keyword evidence="1" id="KW-0413">Isomerase</keyword>
<keyword evidence="1" id="KW-0479">Metal-binding</keyword>
<dbReference type="GO" id="GO:0020037">
    <property type="term" value="F:heme binding"/>
    <property type="evidence" value="ECO:0007669"/>
    <property type="project" value="UniProtKB-UniRule"/>
</dbReference>
<proteinExistence type="inferred from homology"/>
<accession>A0A7J5B5J7</accession>
<dbReference type="PANTHER" id="PTHR15854">
    <property type="entry name" value="THAP4 PROTEIN"/>
    <property type="match status" value="1"/>
</dbReference>
<dbReference type="InterPro" id="IPR022939">
    <property type="entry name" value="Nb(III)_bact/plant"/>
</dbReference>
<dbReference type="CDD" id="cd07828">
    <property type="entry name" value="lipocalin_heme-bd-THAP4-like"/>
    <property type="match status" value="1"/>
</dbReference>
<feature type="binding site" description="axial binding residue" evidence="1">
    <location>
        <position position="195"/>
    </location>
    <ligand>
        <name>heme b</name>
        <dbReference type="ChEBI" id="CHEBI:60344"/>
    </ligand>
    <ligandPart>
        <name>Fe</name>
        <dbReference type="ChEBI" id="CHEBI:18248"/>
    </ligandPart>
</feature>
<organism evidence="3 4">
    <name type="scientific">Pseudoclavibacter terrae</name>
    <dbReference type="NCBI Taxonomy" id="1530195"/>
    <lineage>
        <taxon>Bacteria</taxon>
        <taxon>Bacillati</taxon>
        <taxon>Actinomycetota</taxon>
        <taxon>Actinomycetes</taxon>
        <taxon>Micrococcales</taxon>
        <taxon>Microbacteriaceae</taxon>
        <taxon>Pseudoclavibacter</taxon>
    </lineage>
</organism>
<dbReference type="Gene3D" id="2.40.128.20">
    <property type="match status" value="1"/>
</dbReference>
<dbReference type="RefSeq" id="WP_104253899.1">
    <property type="nucleotide sequence ID" value="NZ_WBJX01000001.1"/>
</dbReference>
<evidence type="ECO:0000256" key="1">
    <source>
        <dbReference type="HAMAP-Rule" id="MF_01297"/>
    </source>
</evidence>
<feature type="binding site" evidence="1">
    <location>
        <position position="163"/>
    </location>
    <ligand>
        <name>heme b</name>
        <dbReference type="ChEBI" id="CHEBI:60344"/>
    </ligand>
</feature>
<dbReference type="PANTHER" id="PTHR15854:SF4">
    <property type="entry name" value="PEROXYNITRITE ISOMERASE THAP4"/>
    <property type="match status" value="1"/>
</dbReference>
<keyword evidence="1" id="KW-0408">Iron</keyword>
<protein>
    <recommendedName>
        <fullName evidence="1">Peroxynitrite isomerase</fullName>
        <ecNumber evidence="1">5.99.-.-</ecNumber>
    </recommendedName>
    <alternativeName>
        <fullName evidence="1">Ferric nitrobindin</fullName>
        <shortName evidence="1">Nb(III)</shortName>
    </alternativeName>
</protein>
<feature type="domain" description="THAP4-like heme-binding" evidence="2">
    <location>
        <begin position="13"/>
        <end position="202"/>
    </location>
</feature>
<dbReference type="InterPro" id="IPR014878">
    <property type="entry name" value="THAP4-like_heme-bd"/>
</dbReference>
<reference evidence="3 4" key="1">
    <citation type="submission" date="2019-09" db="EMBL/GenBank/DDBJ databases">
        <title>Phylogeny of genus Pseudoclavibacter and closely related genus.</title>
        <authorList>
            <person name="Li Y."/>
        </authorList>
    </citation>
    <scope>NUCLEOTIDE SEQUENCE [LARGE SCALE GENOMIC DNA]</scope>
    <source>
        <strain evidence="3 4">THG-MD12</strain>
    </source>
</reference>
<name>A0A7J5B5J7_9MICO</name>
<comment type="function">
    <text evidence="1">Heme-binding protein able to scavenge peroxynitrite and to protect free L-tyrosine against peroxynitrite-mediated nitration, by acting as a peroxynitrite isomerase that converts peroxynitrite to nitrate. Therefore, this protein likely plays a role in peroxynitrite sensing and in the detoxification of reactive nitrogen and oxygen species (RNS and ROS, respectively). Is able to bind nitric oxide (NO) in vitro, but may act as a sensor of peroxynitrite levels in vivo.</text>
</comment>
<dbReference type="Proteomes" id="UP000490386">
    <property type="component" value="Unassembled WGS sequence"/>
</dbReference>
<comment type="similarity">
    <text evidence="1">Belongs to the nitrobindin family.</text>
</comment>
<comment type="caution">
    <text evidence="1">Lacks conserved residue(s) required for the propagation of feature annotation.</text>
</comment>
<feature type="short sequence motif" description="GXWXGXG" evidence="1">
    <location>
        <begin position="21"/>
        <end position="27"/>
    </location>
</feature>
<evidence type="ECO:0000313" key="3">
    <source>
        <dbReference type="EMBL" id="KAB1639449.1"/>
    </source>
</evidence>
<dbReference type="GO" id="GO:0046872">
    <property type="term" value="F:metal ion binding"/>
    <property type="evidence" value="ECO:0007669"/>
    <property type="project" value="UniProtKB-KW"/>
</dbReference>
<keyword evidence="4" id="KW-1185">Reference proteome</keyword>
<dbReference type="AlphaFoldDB" id="A0A7J5B5J7"/>
<gene>
    <name evidence="3" type="ORF">F8O03_03690</name>
</gene>
<dbReference type="Pfam" id="PF08768">
    <property type="entry name" value="THAP4_heme-bd"/>
    <property type="match status" value="1"/>
</dbReference>
<comment type="catalytic activity">
    <reaction evidence="1">
        <text>peroxynitrite = nitrate</text>
        <dbReference type="Rhea" id="RHEA:63116"/>
        <dbReference type="ChEBI" id="CHEBI:17632"/>
        <dbReference type="ChEBI" id="CHEBI:25941"/>
    </reaction>
</comment>
<dbReference type="HAMAP" id="MF_01297">
    <property type="entry name" value="nitrobindin"/>
    <property type="match status" value="1"/>
</dbReference>